<feature type="chain" id="PRO_5039166946" description="Peptidoglycan binding-like domain-containing protein" evidence="2">
    <location>
        <begin position="32"/>
        <end position="152"/>
    </location>
</feature>
<evidence type="ECO:0000313" key="5">
    <source>
        <dbReference type="Proteomes" id="UP000293342"/>
    </source>
</evidence>
<proteinExistence type="predicted"/>
<dbReference type="SUPFAM" id="SSF47090">
    <property type="entry name" value="PGBD-like"/>
    <property type="match status" value="1"/>
</dbReference>
<accession>A0A4R0JFJ9</accession>
<dbReference type="EMBL" id="SJKD01000007">
    <property type="protein sequence ID" value="TCC45743.1"/>
    <property type="molecule type" value="Genomic_DNA"/>
</dbReference>
<keyword evidence="2" id="KW-0732">Signal</keyword>
<reference evidence="4 5" key="1">
    <citation type="submission" date="2019-02" db="EMBL/GenBank/DDBJ databases">
        <title>Kribbella capetownensis sp. nov. and Kribbella speibonae sp. nov., isolated from soil.</title>
        <authorList>
            <person name="Curtis S.M."/>
            <person name="Norton I."/>
            <person name="Everest G.J."/>
            <person name="Meyers P.R."/>
        </authorList>
    </citation>
    <scope>NUCLEOTIDE SEQUENCE [LARGE SCALE GENOMIC DNA]</scope>
    <source>
        <strain evidence="4 5">YM53</strain>
    </source>
</reference>
<feature type="compositionally biased region" description="Low complexity" evidence="1">
    <location>
        <begin position="41"/>
        <end position="56"/>
    </location>
</feature>
<gene>
    <name evidence="4" type="ORF">E0H75_28890</name>
</gene>
<organism evidence="4 5">
    <name type="scientific">Kribbella capetownensis</name>
    <dbReference type="NCBI Taxonomy" id="1572659"/>
    <lineage>
        <taxon>Bacteria</taxon>
        <taxon>Bacillati</taxon>
        <taxon>Actinomycetota</taxon>
        <taxon>Actinomycetes</taxon>
        <taxon>Propionibacteriales</taxon>
        <taxon>Kribbellaceae</taxon>
        <taxon>Kribbella</taxon>
    </lineage>
</organism>
<dbReference type="InterPro" id="IPR036366">
    <property type="entry name" value="PGBDSf"/>
</dbReference>
<dbReference type="Proteomes" id="UP000293342">
    <property type="component" value="Unassembled WGS sequence"/>
</dbReference>
<name>A0A4R0JFJ9_9ACTN</name>
<protein>
    <recommendedName>
        <fullName evidence="3">Peptidoglycan binding-like domain-containing protein</fullName>
    </recommendedName>
</protein>
<dbReference type="OrthoDB" id="9787225at2"/>
<sequence>MPSTTAAGRPKAWIIATVAASCLAVAGIATAAVIGFQGPAQASAATPPAGSSSSGQYQPGAGDHGLTPANTPKTPTTPVVVPSAAVKSLQQQLAQLNYYDGPITGVENANTVHAIQYLQRDAHLSQTGQLNSATRAALNSMLVHGNNQMAGN</sequence>
<feature type="region of interest" description="Disordered" evidence="1">
    <location>
        <begin position="41"/>
        <end position="78"/>
    </location>
</feature>
<evidence type="ECO:0000313" key="4">
    <source>
        <dbReference type="EMBL" id="TCC45743.1"/>
    </source>
</evidence>
<dbReference type="InterPro" id="IPR036365">
    <property type="entry name" value="PGBD-like_sf"/>
</dbReference>
<dbReference type="Gene3D" id="1.10.101.10">
    <property type="entry name" value="PGBD-like superfamily/PGBD"/>
    <property type="match status" value="1"/>
</dbReference>
<evidence type="ECO:0000256" key="2">
    <source>
        <dbReference type="SAM" id="SignalP"/>
    </source>
</evidence>
<dbReference type="InterPro" id="IPR002477">
    <property type="entry name" value="Peptidoglycan-bd-like"/>
</dbReference>
<comment type="caution">
    <text evidence="4">The sequence shown here is derived from an EMBL/GenBank/DDBJ whole genome shotgun (WGS) entry which is preliminary data.</text>
</comment>
<feature type="signal peptide" evidence="2">
    <location>
        <begin position="1"/>
        <end position="31"/>
    </location>
</feature>
<evidence type="ECO:0000256" key="1">
    <source>
        <dbReference type="SAM" id="MobiDB-lite"/>
    </source>
</evidence>
<evidence type="ECO:0000259" key="3">
    <source>
        <dbReference type="Pfam" id="PF01471"/>
    </source>
</evidence>
<dbReference type="Pfam" id="PF01471">
    <property type="entry name" value="PG_binding_1"/>
    <property type="match status" value="1"/>
</dbReference>
<keyword evidence="5" id="KW-1185">Reference proteome</keyword>
<dbReference type="RefSeq" id="WP_131516826.1">
    <property type="nucleotide sequence ID" value="NZ_SJKD01000007.1"/>
</dbReference>
<feature type="domain" description="Peptidoglycan binding-like" evidence="3">
    <location>
        <begin position="84"/>
        <end position="138"/>
    </location>
</feature>
<dbReference type="AlphaFoldDB" id="A0A4R0JFJ9"/>